<accession>A0A830ZYY1</accession>
<organism evidence="1 2">
    <name type="scientific">Erwinia amylovora NBRC 12687 = CFBP 1232</name>
    <dbReference type="NCBI Taxonomy" id="1219359"/>
    <lineage>
        <taxon>Bacteria</taxon>
        <taxon>Pseudomonadati</taxon>
        <taxon>Pseudomonadota</taxon>
        <taxon>Gammaproteobacteria</taxon>
        <taxon>Enterobacterales</taxon>
        <taxon>Erwiniaceae</taxon>
        <taxon>Erwinia</taxon>
    </lineage>
</organism>
<reference evidence="1 2" key="2">
    <citation type="submission" date="2013-04" db="EMBL/GenBank/DDBJ databases">
        <title>Comparative genomics of 12 strains of Erwinia amylovora identifies a pan-genome with a large conserved core and provides insights into host specificity.</title>
        <authorList>
            <person name="Mann R.A."/>
            <person name="Smits T.H.M."/>
            <person name="Buehlmann A."/>
            <person name="Blom J."/>
            <person name="Goesmann A."/>
            <person name="Frey J.E."/>
            <person name="Plummer K.M."/>
            <person name="Beer S.V."/>
            <person name="Luck J."/>
            <person name="Duffy B."/>
            <person name="Rodoni B."/>
        </authorList>
    </citation>
    <scope>NUCLEOTIDE SEQUENCE [LARGE SCALE GENOMIC DNA]</scope>
    <source>
        <strain evidence="2">CFBP 1232</strain>
    </source>
</reference>
<gene>
    <name evidence="1" type="ORF">BN437_1258</name>
</gene>
<sequence>MFALIHANPDLSSFPLGAKLLPPLPGGQQPAVT</sequence>
<dbReference type="EMBL" id="CAPB01000009">
    <property type="protein sequence ID" value="CCO93200.1"/>
    <property type="molecule type" value="Genomic_DNA"/>
</dbReference>
<name>A0A830ZYY1_ERWAM</name>
<comment type="caution">
    <text evidence="1">The sequence shown here is derived from an EMBL/GenBank/DDBJ whole genome shotgun (WGS) entry which is preliminary data.</text>
</comment>
<proteinExistence type="predicted"/>
<dbReference type="AlphaFoldDB" id="A0A830ZYY1"/>
<dbReference type="Proteomes" id="UP000013111">
    <property type="component" value="Unassembled WGS sequence"/>
</dbReference>
<evidence type="ECO:0000313" key="2">
    <source>
        <dbReference type="Proteomes" id="UP000013111"/>
    </source>
</evidence>
<reference evidence="1 2" key="1">
    <citation type="submission" date="2012-11" db="EMBL/GenBank/DDBJ databases">
        <authorList>
            <person name="Linke B."/>
        </authorList>
    </citation>
    <scope>NUCLEOTIDE SEQUENCE [LARGE SCALE GENOMIC DNA]</scope>
    <source>
        <strain evidence="2">CFBP 1232</strain>
    </source>
</reference>
<evidence type="ECO:0000313" key="1">
    <source>
        <dbReference type="EMBL" id="CCO93200.1"/>
    </source>
</evidence>
<protein>
    <submittedName>
        <fullName evidence="1">Uncharacterized protein</fullName>
    </submittedName>
</protein>